<evidence type="ECO:0000256" key="2">
    <source>
        <dbReference type="ARBA" id="ARBA00022801"/>
    </source>
</evidence>
<dbReference type="SMART" id="SM01217">
    <property type="entry name" value="Fn3_like"/>
    <property type="match status" value="1"/>
</dbReference>
<dbReference type="InterPro" id="IPR013783">
    <property type="entry name" value="Ig-like_fold"/>
</dbReference>
<dbReference type="InterPro" id="IPR002772">
    <property type="entry name" value="Glyco_hydro_3_C"/>
</dbReference>
<dbReference type="GO" id="GO:0005975">
    <property type="term" value="P:carbohydrate metabolic process"/>
    <property type="evidence" value="ECO:0007669"/>
    <property type="project" value="InterPro"/>
</dbReference>
<reference evidence="4" key="1">
    <citation type="submission" date="2009-07" db="EMBL/GenBank/DDBJ databases">
        <authorList>
            <person name="Weinstock G."/>
            <person name="Sodergren E."/>
            <person name="Clifton S."/>
            <person name="Fulton L."/>
            <person name="Fulton B."/>
            <person name="Courtney L."/>
            <person name="Fronick C."/>
            <person name="Harrison M."/>
            <person name="Strong C."/>
            <person name="Farmer C."/>
            <person name="Delahaunty K."/>
            <person name="Markovic C."/>
            <person name="Hall O."/>
            <person name="Minx P."/>
            <person name="Tomlinson C."/>
            <person name="Mitreva M."/>
            <person name="Nelson J."/>
            <person name="Hou S."/>
            <person name="Wollam A."/>
            <person name="Pepin K.H."/>
            <person name="Johnson M."/>
            <person name="Bhonagiri V."/>
            <person name="Nash W.E."/>
            <person name="Warren W."/>
            <person name="Chinwalla A."/>
            <person name="Mardis E.R."/>
            <person name="Wilson R.K."/>
        </authorList>
    </citation>
    <scope>NUCLEOTIDE SEQUENCE [LARGE SCALE GENOMIC DNA]</scope>
    <source>
        <strain evidence="4">DSM 14469</strain>
    </source>
</reference>
<comment type="similarity">
    <text evidence="1">Belongs to the glycosyl hydrolase 3 family.</text>
</comment>
<sequence length="801" mass="87569">MFDQSGGLKRRSNGIAERKQMVMTEKKIGELVSMLTLEEKAGLTSGKDNWFTKAVERLGVPQVRTSDGPHGLRTQAGKINSLEENASIPAVCFPAACATAASFDRDLLYRMGEALGRECQSTGVHVLLGPGVNIKRSPLCGRNFEYFSEDPYLAGELGAAFVKGVQSQGVGTSLKHFFANSQEHRRMDASSEMDERTMREIYLPAFETVVKQAQPWTVMASYNKIGGVYSTANRKYLTDLLRKEWGFEGVVTSDWGATHDRPAAVAAGCDLTMPAEDTDHLIVEAVRNGTLSEEALDACCIRLLKLAFRAAEQHRENIAFDYEGDHALAREIAGQSVVLLKNEDNILPLAEEADVAFIGPFAKEPRYQGGGSSHINSFKVVGALEAAEHRGVRAQYAAGCRPDGETDELLLAQAIEKAKQAKIAVVFAGLTDGMESEGVDRRHMRLPEGHNMLIEAVCAANPNTVVVLHNGSPVEMPWVDRPKAILECYLAGQAAGEAVTDVLYGDVNPSGHLPETFPKRLEDNPSYLYYFGEGGVVNYNEGLFVGYRYYESKKQEVLFPFGHGLSYTTFRCSDLQLNKKKLTEGEDLTAAVTVTNIGKRAGKAVVQVYVAPEKVEMIRPVRELKDFVKVKLAPGESKTVTFTLQKRAFAHWNPTVHQWRTESGKYTIQIGENAHDICLEAEVQMEAEPVPPAGGYHIGIPMGEFAKSPKGRRFLVENIIYMIKGMAAAGFIPKEMAAMLEQLPGGVNLAAIDMLAQRAGNAAGGTGGVQVLLGQPLGMLDGFLPQEKQEELHKLLAELNQ</sequence>
<feature type="domain" description="Fibronectin type III-like" evidence="3">
    <location>
        <begin position="604"/>
        <end position="674"/>
    </location>
</feature>
<dbReference type="Gene3D" id="3.20.20.300">
    <property type="entry name" value="Glycoside hydrolase, family 3, N-terminal domain"/>
    <property type="match status" value="1"/>
</dbReference>
<dbReference type="Pfam" id="PF01915">
    <property type="entry name" value="Glyco_hydro_3_C"/>
    <property type="match status" value="1"/>
</dbReference>
<proteinExistence type="inferred from homology"/>
<dbReference type="STRING" id="168384.SAMN05660368_03848"/>
<name>C6LHW8_9FIRM</name>
<dbReference type="PANTHER" id="PTHR42715">
    <property type="entry name" value="BETA-GLUCOSIDASE"/>
    <property type="match status" value="1"/>
</dbReference>
<evidence type="ECO:0000313" key="5">
    <source>
        <dbReference type="Proteomes" id="UP000005561"/>
    </source>
</evidence>
<dbReference type="FunFam" id="2.60.40.10:FF:000495">
    <property type="entry name" value="Periplasmic beta-glucosidase"/>
    <property type="match status" value="1"/>
</dbReference>
<dbReference type="InterPro" id="IPR026891">
    <property type="entry name" value="Fn3-like"/>
</dbReference>
<dbReference type="InterPro" id="IPR036962">
    <property type="entry name" value="Glyco_hydro_3_N_sf"/>
</dbReference>
<dbReference type="EMBL" id="ACCL02000015">
    <property type="protein sequence ID" value="EET59858.1"/>
    <property type="molecule type" value="Genomic_DNA"/>
</dbReference>
<dbReference type="SUPFAM" id="SSF51445">
    <property type="entry name" value="(Trans)glycosidases"/>
    <property type="match status" value="1"/>
</dbReference>
<dbReference type="SUPFAM" id="SSF52279">
    <property type="entry name" value="Beta-D-glucan exohydrolase, C-terminal domain"/>
    <property type="match status" value="1"/>
</dbReference>
<evidence type="ECO:0000313" key="4">
    <source>
        <dbReference type="EMBL" id="EET59858.1"/>
    </source>
</evidence>
<organism evidence="4 5">
    <name type="scientific">Marvinbryantia formatexigens DSM 14469</name>
    <dbReference type="NCBI Taxonomy" id="478749"/>
    <lineage>
        <taxon>Bacteria</taxon>
        <taxon>Bacillati</taxon>
        <taxon>Bacillota</taxon>
        <taxon>Clostridia</taxon>
        <taxon>Lachnospirales</taxon>
        <taxon>Lachnospiraceae</taxon>
        <taxon>Marvinbryantia</taxon>
    </lineage>
</organism>
<dbReference type="Pfam" id="PF00933">
    <property type="entry name" value="Glyco_hydro_3"/>
    <property type="match status" value="1"/>
</dbReference>
<dbReference type="InterPro" id="IPR036881">
    <property type="entry name" value="Glyco_hydro_3_C_sf"/>
</dbReference>
<protein>
    <submittedName>
        <fullName evidence="4">Glycosyl hydrolase family 3 N-terminal domain protein</fullName>
    </submittedName>
</protein>
<dbReference type="InterPro" id="IPR001764">
    <property type="entry name" value="Glyco_hydro_3_N"/>
</dbReference>
<dbReference type="AlphaFoldDB" id="C6LHW8"/>
<evidence type="ECO:0000256" key="1">
    <source>
        <dbReference type="ARBA" id="ARBA00005336"/>
    </source>
</evidence>
<dbReference type="InterPro" id="IPR017853">
    <property type="entry name" value="GH"/>
</dbReference>
<keyword evidence="5" id="KW-1185">Reference proteome</keyword>
<gene>
    <name evidence="4" type="ORF">BRYFOR_08232</name>
</gene>
<dbReference type="Proteomes" id="UP000005561">
    <property type="component" value="Unassembled WGS sequence"/>
</dbReference>
<evidence type="ECO:0000259" key="3">
    <source>
        <dbReference type="SMART" id="SM01217"/>
    </source>
</evidence>
<dbReference type="Gene3D" id="2.60.40.10">
    <property type="entry name" value="Immunoglobulins"/>
    <property type="match status" value="1"/>
</dbReference>
<dbReference type="PRINTS" id="PR00133">
    <property type="entry name" value="GLHYDRLASE3"/>
</dbReference>
<accession>C6LHW8</accession>
<dbReference type="GO" id="GO:0008422">
    <property type="term" value="F:beta-glucosidase activity"/>
    <property type="evidence" value="ECO:0007669"/>
    <property type="project" value="UniProtKB-ARBA"/>
</dbReference>
<comment type="caution">
    <text evidence="4">The sequence shown here is derived from an EMBL/GenBank/DDBJ whole genome shotgun (WGS) entry which is preliminary data.</text>
</comment>
<dbReference type="Pfam" id="PF14310">
    <property type="entry name" value="Fn3-like"/>
    <property type="match status" value="1"/>
</dbReference>
<dbReference type="PANTHER" id="PTHR42715:SF10">
    <property type="entry name" value="BETA-GLUCOSIDASE"/>
    <property type="match status" value="1"/>
</dbReference>
<dbReference type="Gene3D" id="3.40.50.1700">
    <property type="entry name" value="Glycoside hydrolase family 3 C-terminal domain"/>
    <property type="match status" value="1"/>
</dbReference>
<keyword evidence="2 4" id="KW-0378">Hydrolase</keyword>
<dbReference type="InterPro" id="IPR050288">
    <property type="entry name" value="Cellulose_deg_GH3"/>
</dbReference>
<dbReference type="eggNOG" id="COG1472">
    <property type="taxonomic scope" value="Bacteria"/>
</dbReference>